<keyword evidence="3" id="KW-1185">Reference proteome</keyword>
<accession>A0ABX5W8G9</accession>
<dbReference type="RefSeq" id="WP_140480772.1">
    <property type="nucleotide sequence ID" value="NZ_CP041090.2"/>
</dbReference>
<protein>
    <submittedName>
        <fullName evidence="2">MerR family transcriptional regulator</fullName>
    </submittedName>
</protein>
<dbReference type="EMBL" id="CP041090">
    <property type="protein sequence ID" value="QDF39593.1"/>
    <property type="molecule type" value="Genomic_DNA"/>
</dbReference>
<dbReference type="Gene3D" id="1.10.1660.10">
    <property type="match status" value="1"/>
</dbReference>
<evidence type="ECO:0000313" key="3">
    <source>
        <dbReference type="Proteomes" id="UP000319298"/>
    </source>
</evidence>
<gene>
    <name evidence="2" type="ORF">FJN17_19650</name>
</gene>
<name>A0ABX5W8G9_9BRAD</name>
<sequence length="118" mass="13256">MMAVDDLLAAISALKRSDLERWISEELVVPKQDEGSLMFSDMECARIRLICTLTYELDVDDSALPVVLSLLDQLYDTRQRLFSLSRAIKTQDETVQLAIAAATSRESKLQERGHQPGT</sequence>
<reference evidence="3" key="1">
    <citation type="submission" date="2019-06" db="EMBL/GenBank/DDBJ databases">
        <title>Whole-Genome Sequence of Bradyrhizobium sp. 3 Strain 65S1MB.</title>
        <authorList>
            <person name="Bromfield E.S.P."/>
            <person name="Cloutier S."/>
            <person name="Nguyen H.D.T."/>
        </authorList>
    </citation>
    <scope>NUCLEOTIDE SEQUENCE [LARGE SCALE GENOMIC DNA]</scope>
    <source>
        <strain evidence="3">65S1MB</strain>
    </source>
</reference>
<feature type="domain" description="HTH merR-type" evidence="1">
    <location>
        <begin position="8"/>
        <end position="55"/>
    </location>
</feature>
<dbReference type="Pfam" id="PF13411">
    <property type="entry name" value="MerR_1"/>
    <property type="match status" value="1"/>
</dbReference>
<proteinExistence type="predicted"/>
<evidence type="ECO:0000259" key="1">
    <source>
        <dbReference type="Pfam" id="PF13411"/>
    </source>
</evidence>
<reference evidence="2 3" key="2">
    <citation type="journal article" date="2020" name="Int. J. Syst. Evol. Microbiol.">
        <title>Description and complete genome sequences of Bradyrhizobium symbiodeficiens sp. nov., a non-symbiotic bacterium associated with legumes native to Canada.</title>
        <authorList>
            <person name="Bromfield E.S.P."/>
            <person name="Cloutier S."/>
            <person name="Nguyen H.D.T."/>
        </authorList>
    </citation>
    <scope>NUCLEOTIDE SEQUENCE [LARGE SCALE GENOMIC DNA]</scope>
    <source>
        <strain evidence="2 3">65S1MB</strain>
    </source>
</reference>
<dbReference type="InterPro" id="IPR000551">
    <property type="entry name" value="MerR-type_HTH_dom"/>
</dbReference>
<dbReference type="Proteomes" id="UP000319298">
    <property type="component" value="Chromosome"/>
</dbReference>
<evidence type="ECO:0000313" key="2">
    <source>
        <dbReference type="EMBL" id="QDF39593.1"/>
    </source>
</evidence>
<organism evidence="2 3">
    <name type="scientific">Bradyrhizobium symbiodeficiens</name>
    <dbReference type="NCBI Taxonomy" id="1404367"/>
    <lineage>
        <taxon>Bacteria</taxon>
        <taxon>Pseudomonadati</taxon>
        <taxon>Pseudomonadota</taxon>
        <taxon>Alphaproteobacteria</taxon>
        <taxon>Hyphomicrobiales</taxon>
        <taxon>Nitrobacteraceae</taxon>
        <taxon>Bradyrhizobium</taxon>
    </lineage>
</organism>